<gene>
    <name evidence="1" type="ORF">E6O75_ATG05043</name>
</gene>
<reference evidence="1 2" key="1">
    <citation type="submission" date="2019-04" db="EMBL/GenBank/DDBJ databases">
        <title>High contiguity whole genome sequence and gene annotation resource for two Venturia nashicola isolates.</title>
        <authorList>
            <person name="Prokchorchik M."/>
            <person name="Won K."/>
            <person name="Lee Y."/>
            <person name="Choi E.D."/>
            <person name="Segonzac C."/>
            <person name="Sohn K.H."/>
        </authorList>
    </citation>
    <scope>NUCLEOTIDE SEQUENCE [LARGE SCALE GENOMIC DNA]</scope>
    <source>
        <strain evidence="1 2">PRI2</strain>
    </source>
</reference>
<dbReference type="EMBL" id="SNSC02000009">
    <property type="protein sequence ID" value="TID21648.1"/>
    <property type="molecule type" value="Genomic_DNA"/>
</dbReference>
<dbReference type="AlphaFoldDB" id="A0A4Z1NZG4"/>
<evidence type="ECO:0000313" key="1">
    <source>
        <dbReference type="EMBL" id="TID21648.1"/>
    </source>
</evidence>
<proteinExistence type="predicted"/>
<organism evidence="1 2">
    <name type="scientific">Venturia nashicola</name>
    <dbReference type="NCBI Taxonomy" id="86259"/>
    <lineage>
        <taxon>Eukaryota</taxon>
        <taxon>Fungi</taxon>
        <taxon>Dikarya</taxon>
        <taxon>Ascomycota</taxon>
        <taxon>Pezizomycotina</taxon>
        <taxon>Dothideomycetes</taxon>
        <taxon>Pleosporomycetidae</taxon>
        <taxon>Venturiales</taxon>
        <taxon>Venturiaceae</taxon>
        <taxon>Venturia</taxon>
    </lineage>
</organism>
<comment type="caution">
    <text evidence="1">The sequence shown here is derived from an EMBL/GenBank/DDBJ whole genome shotgun (WGS) entry which is preliminary data.</text>
</comment>
<accession>A0A4Z1NZG4</accession>
<keyword evidence="2" id="KW-1185">Reference proteome</keyword>
<dbReference type="Proteomes" id="UP000298493">
    <property type="component" value="Unassembled WGS sequence"/>
</dbReference>
<evidence type="ECO:0000313" key="2">
    <source>
        <dbReference type="Proteomes" id="UP000298493"/>
    </source>
</evidence>
<name>A0A4Z1NZG4_9PEZI</name>
<protein>
    <submittedName>
        <fullName evidence="1">Uncharacterized protein</fullName>
    </submittedName>
</protein>
<sequence>MPSRIYLLLAFKTLIDQICKLTNTLTLPIYRPVIPGFKSPTAPLPSTQTLTPHLTSQLIITEQPLRYVQ</sequence>